<gene>
    <name evidence="1" type="ordered locus">Pisl_0040</name>
</gene>
<organism evidence="1 2">
    <name type="scientific">Pyrobaculum islandicum (strain DSM 4184 / JCM 9189 / GEO3)</name>
    <dbReference type="NCBI Taxonomy" id="384616"/>
    <lineage>
        <taxon>Archaea</taxon>
        <taxon>Thermoproteota</taxon>
        <taxon>Thermoprotei</taxon>
        <taxon>Thermoproteales</taxon>
        <taxon>Thermoproteaceae</taxon>
        <taxon>Pyrobaculum</taxon>
    </lineage>
</organism>
<keyword evidence="2" id="KW-1185">Reference proteome</keyword>
<dbReference type="eggNOG" id="arCOG05417">
    <property type="taxonomic scope" value="Archaea"/>
</dbReference>
<reference evidence="1" key="1">
    <citation type="submission" date="2006-12" db="EMBL/GenBank/DDBJ databases">
        <title>Complete sequence of Pyrobaculum islandicum DSM 4184.</title>
        <authorList>
            <person name="Copeland A."/>
            <person name="Lucas S."/>
            <person name="Lapidus A."/>
            <person name="Barry K."/>
            <person name="Detter J.C."/>
            <person name="Glavina del Rio T."/>
            <person name="Dalin E."/>
            <person name="Tice H."/>
            <person name="Pitluck S."/>
            <person name="Meincke L."/>
            <person name="Brettin T."/>
            <person name="Bruce D."/>
            <person name="Han C."/>
            <person name="Tapia R."/>
            <person name="Gilna P."/>
            <person name="Schmutz J."/>
            <person name="Larimer F."/>
            <person name="Land M."/>
            <person name="Hauser L."/>
            <person name="Kyrpides N."/>
            <person name="Mikhailova N."/>
            <person name="Cozen A.E."/>
            <person name="Fitz-Gibbon S.T."/>
            <person name="House C.H."/>
            <person name="Saltikov C."/>
            <person name="Lowe T."/>
            <person name="Richardson P."/>
        </authorList>
    </citation>
    <scope>NUCLEOTIDE SEQUENCE [LARGE SCALE GENOMIC DNA]</scope>
    <source>
        <strain evidence="1">DSM 4184</strain>
    </source>
</reference>
<evidence type="ECO:0008006" key="3">
    <source>
        <dbReference type="Google" id="ProtNLM"/>
    </source>
</evidence>
<dbReference type="OrthoDB" id="28677at2157"/>
<dbReference type="AlphaFoldDB" id="A1RQJ2"/>
<accession>A1RQJ2</accession>
<dbReference type="Proteomes" id="UP000002595">
    <property type="component" value="Chromosome"/>
</dbReference>
<dbReference type="GeneID" id="4618053"/>
<evidence type="ECO:0000313" key="1">
    <source>
        <dbReference type="EMBL" id="ABL87224.1"/>
    </source>
</evidence>
<dbReference type="RefSeq" id="WP_011761801.1">
    <property type="nucleotide sequence ID" value="NC_008701.1"/>
</dbReference>
<dbReference type="EMBL" id="CP000504">
    <property type="protein sequence ID" value="ABL87224.1"/>
    <property type="molecule type" value="Genomic_DNA"/>
</dbReference>
<dbReference type="HOGENOM" id="CLU_1136094_0_0_2"/>
<dbReference type="KEGG" id="pis:Pisl_0040"/>
<name>A1RQJ2_PYRIL</name>
<evidence type="ECO:0000313" key="2">
    <source>
        <dbReference type="Proteomes" id="UP000002595"/>
    </source>
</evidence>
<protein>
    <recommendedName>
        <fullName evidence="3">Adhesin domain-containing protein</fullName>
    </recommendedName>
</protein>
<dbReference type="STRING" id="384616.Pisl_0040"/>
<sequence>MRCFCGRPARESGFCPYHDPNCVKDLACRRKLVFTADCERCHLPGGEVSDVAPRLREARVHGPLFIYYVTGDVDLRGAGGIDLFIYSVRGNIYLEGARFRHIYIDQVVGDVDFRGGRAELFAVFSVRGEISAAGAKIGGHLQVVESSGRLDLTGAGVVGEIIVERFRGGVVARAGAYSITICGSRGDVDLSGARTTGDIVLVESEGGRLDLSGVEVGGRVFILASKFGGVRIDRPEVVRKIVVL</sequence>
<proteinExistence type="predicted"/>